<dbReference type="EMBL" id="JBFRCH010000027">
    <property type="protein sequence ID" value="MEX3936146.1"/>
    <property type="molecule type" value="Genomic_DNA"/>
</dbReference>
<organism evidence="1 2">
    <name type="scientific">Paraburkholderia phymatum</name>
    <dbReference type="NCBI Taxonomy" id="148447"/>
    <lineage>
        <taxon>Bacteria</taxon>
        <taxon>Pseudomonadati</taxon>
        <taxon>Pseudomonadota</taxon>
        <taxon>Betaproteobacteria</taxon>
        <taxon>Burkholderiales</taxon>
        <taxon>Burkholderiaceae</taxon>
        <taxon>Paraburkholderia</taxon>
    </lineage>
</organism>
<keyword evidence="2" id="KW-1185">Reference proteome</keyword>
<evidence type="ECO:0000313" key="2">
    <source>
        <dbReference type="Proteomes" id="UP001558850"/>
    </source>
</evidence>
<comment type="caution">
    <text evidence="1">The sequence shown here is derived from an EMBL/GenBank/DDBJ whole genome shotgun (WGS) entry which is preliminary data.</text>
</comment>
<protein>
    <submittedName>
        <fullName evidence="1">Uncharacterized protein</fullName>
    </submittedName>
</protein>
<sequence>MRHYVGLLAALQDDLGWRNDAAVADQGAAAANIA</sequence>
<evidence type="ECO:0000313" key="1">
    <source>
        <dbReference type="EMBL" id="MEX3936146.1"/>
    </source>
</evidence>
<name>A0ACC6U9E1_9BURK</name>
<gene>
    <name evidence="1" type="ORF">AB4Y32_30900</name>
</gene>
<proteinExistence type="predicted"/>
<accession>A0ACC6U9E1</accession>
<reference evidence="1" key="1">
    <citation type="submission" date="2024-07" db="EMBL/GenBank/DDBJ databases">
        <title>A survey of Mimosa microsymbionts across Brazilian biomes reveals a high diversity of Paraburkholderia nodulating endemic species, but also that Cupriavidus is common as a symbiont of widespread species.</title>
        <authorList>
            <person name="Rouws L."/>
            <person name="Barauna A."/>
            <person name="Beukes C."/>
            <person name="Rouws J.R.C."/>
            <person name="De Faria S.M."/>
            <person name="Gross E."/>
            <person name="Bueno Dos Reis Junior F."/>
            <person name="Simon M.F."/>
            <person name="Maluk M."/>
            <person name="Odee D.W."/>
            <person name="Kenicer G."/>
            <person name="Young J.P.W."/>
            <person name="Reis V.M."/>
            <person name="Zilli J."/>
            <person name="James E.K."/>
        </authorList>
    </citation>
    <scope>NUCLEOTIDE SEQUENCE</scope>
    <source>
        <strain evidence="1">EG181B</strain>
    </source>
</reference>
<dbReference type="Proteomes" id="UP001558850">
    <property type="component" value="Unassembled WGS sequence"/>
</dbReference>